<sequence>MINKICLLALMLCFLISIATPMETCDDGCHFTEPLITSESIKKWPAMSCITICGNITINEKTDMAQKELISGFQFFFSLVGNVKVENTTYTSLSFLDHLVNLYFDSEIKGDIVIRSNPFLVDVSAMWYWTPQTVYNLKIINNTKLNLQVSDNCDSLRWAFNMNRDVHGNLKDCPCQTIHITPDAPRYNLNCSRIIGGFDSAISISGINETTDLSSFLNLKTLTGDLVVQNTQLQNLSFLENLSFMELNLSAYNAMDIQNNPQLTRLGLSSLKLLTGEARMIFAKNHPDFCITTNELQVFAMHNVQFLDGFEAKLCQDLYRKDGEKVCIFGDLSAMDQNCQHIIGDVIIDSDNEKFVNKLQNVTYIYGYLTIMNTKKLENTYFLQSLKQIAAINYDKLPKPELYEATRTPVIVDFGKGGDDEEEENGEVIQINRTMTYTEVGERGDEENEDFGFSPFGTNIPGIGNGGKACSSVWILGVGMLILVSF</sequence>
<dbReference type="InterPro" id="IPR053079">
    <property type="entry name" value="SPS2_domain"/>
</dbReference>
<dbReference type="OrthoDB" id="5872946at2759"/>
<dbReference type="PANTHER" id="PTHR21662:SF7">
    <property type="entry name" value="RECEPTOR L-DOMAIN DOMAIN-CONTAINING PROTEIN"/>
    <property type="match status" value="1"/>
</dbReference>
<dbReference type="Proteomes" id="UP000008068">
    <property type="component" value="Unassembled WGS sequence"/>
</dbReference>
<dbReference type="AlphaFoldDB" id="G0M8S4"/>
<dbReference type="Pfam" id="PF01030">
    <property type="entry name" value="Recep_L_domain"/>
    <property type="match status" value="2"/>
</dbReference>
<keyword evidence="4" id="KW-1185">Reference proteome</keyword>
<reference evidence="4" key="1">
    <citation type="submission" date="2011-07" db="EMBL/GenBank/DDBJ databases">
        <authorList>
            <consortium name="Caenorhabditis brenneri Sequencing and Analysis Consortium"/>
            <person name="Wilson R.K."/>
        </authorList>
    </citation>
    <scope>NUCLEOTIDE SEQUENCE [LARGE SCALE GENOMIC DNA]</scope>
    <source>
        <strain evidence="4">PB2801</strain>
    </source>
</reference>
<feature type="signal peptide" evidence="1">
    <location>
        <begin position="1"/>
        <end position="21"/>
    </location>
</feature>
<dbReference type="Gene3D" id="3.80.20.20">
    <property type="entry name" value="Receptor L-domain"/>
    <property type="match status" value="3"/>
</dbReference>
<dbReference type="InterPro" id="IPR000494">
    <property type="entry name" value="Rcpt_L-dom"/>
</dbReference>
<dbReference type="eggNOG" id="ENOG502RT5B">
    <property type="taxonomic scope" value="Eukaryota"/>
</dbReference>
<keyword evidence="1" id="KW-0732">Signal</keyword>
<feature type="domain" description="Receptor L-domain" evidence="2">
    <location>
        <begin position="190"/>
        <end position="297"/>
    </location>
</feature>
<proteinExistence type="predicted"/>
<dbReference type="HOGENOM" id="CLU_561679_0_0_1"/>
<dbReference type="SUPFAM" id="SSF52058">
    <property type="entry name" value="L domain-like"/>
    <property type="match status" value="3"/>
</dbReference>
<name>G0M8S4_CAEBE</name>
<dbReference type="PANTHER" id="PTHR21662">
    <property type="entry name" value="RECEPTOR PROTEIN-TYROSINE KINASE"/>
    <property type="match status" value="1"/>
</dbReference>
<feature type="chain" id="PRO_5003403540" description="Receptor L-domain domain-containing protein" evidence="1">
    <location>
        <begin position="22"/>
        <end position="486"/>
    </location>
</feature>
<evidence type="ECO:0000313" key="4">
    <source>
        <dbReference type="Proteomes" id="UP000008068"/>
    </source>
</evidence>
<dbReference type="InParanoid" id="G0M8S4"/>
<dbReference type="OMA" id="MSCITIC"/>
<dbReference type="STRING" id="135651.G0M8S4"/>
<accession>G0M8S4</accession>
<evidence type="ECO:0000256" key="1">
    <source>
        <dbReference type="SAM" id="SignalP"/>
    </source>
</evidence>
<protein>
    <recommendedName>
        <fullName evidence="2">Receptor L-domain domain-containing protein</fullName>
    </recommendedName>
</protein>
<feature type="domain" description="Receptor L-domain" evidence="2">
    <location>
        <begin position="338"/>
        <end position="391"/>
    </location>
</feature>
<dbReference type="EMBL" id="GL379787">
    <property type="protein sequence ID" value="EGT30853.1"/>
    <property type="molecule type" value="Genomic_DNA"/>
</dbReference>
<gene>
    <name evidence="3" type="ORF">CAEBREN_09730</name>
</gene>
<evidence type="ECO:0000259" key="2">
    <source>
        <dbReference type="Pfam" id="PF01030"/>
    </source>
</evidence>
<evidence type="ECO:0000313" key="3">
    <source>
        <dbReference type="EMBL" id="EGT30853.1"/>
    </source>
</evidence>
<organism evidence="4">
    <name type="scientific">Caenorhabditis brenneri</name>
    <name type="common">Nematode worm</name>
    <dbReference type="NCBI Taxonomy" id="135651"/>
    <lineage>
        <taxon>Eukaryota</taxon>
        <taxon>Metazoa</taxon>
        <taxon>Ecdysozoa</taxon>
        <taxon>Nematoda</taxon>
        <taxon>Chromadorea</taxon>
        <taxon>Rhabditida</taxon>
        <taxon>Rhabditina</taxon>
        <taxon>Rhabditomorpha</taxon>
        <taxon>Rhabditoidea</taxon>
        <taxon>Rhabditidae</taxon>
        <taxon>Peloderinae</taxon>
        <taxon>Caenorhabditis</taxon>
    </lineage>
</organism>
<dbReference type="InterPro" id="IPR036941">
    <property type="entry name" value="Rcpt_L-dom_sf"/>
</dbReference>